<feature type="transmembrane region" description="Helical" evidence="2">
    <location>
        <begin position="120"/>
        <end position="143"/>
    </location>
</feature>
<feature type="transmembrane region" description="Helical" evidence="2">
    <location>
        <begin position="50"/>
        <end position="69"/>
    </location>
</feature>
<protein>
    <recommendedName>
        <fullName evidence="5">MARVEL domain-containing protein</fullName>
    </recommendedName>
</protein>
<dbReference type="PANTHER" id="PTHR37451:SF3">
    <property type="entry name" value="MARVEL DOMAIN-CONTAINING PROTEIN"/>
    <property type="match status" value="1"/>
</dbReference>
<organism evidence="3 4">
    <name type="scientific">Cercophora scortea</name>
    <dbReference type="NCBI Taxonomy" id="314031"/>
    <lineage>
        <taxon>Eukaryota</taxon>
        <taxon>Fungi</taxon>
        <taxon>Dikarya</taxon>
        <taxon>Ascomycota</taxon>
        <taxon>Pezizomycotina</taxon>
        <taxon>Sordariomycetes</taxon>
        <taxon>Sordariomycetidae</taxon>
        <taxon>Sordariales</taxon>
        <taxon>Lasiosphaeriaceae</taxon>
        <taxon>Cercophora</taxon>
    </lineage>
</organism>
<sequence length="296" mass="32655">MWEGLEFDAEKVPAFKLGFHLAQLVFAFVLWCLEIAVFRASDAPITGSIGWTFGVCFLSIPAWVYLCMAPRFPRTRRFAQPYAMATVDGVFTIIWLSAFATQASYNTASLCGSVCGVSKAIVGLGFFVFLFFAITTFISIYTVQYWKWNGCLPGYDTLKPNSHEIDPDKAAFSMAPHDDEAYTAVNSTDHDHDQDSDMHPVTAAPRSDYSSDPYASDPYGAPASDPFASAPSRAGSRTSYAAPVHENPFRQDNPFDSDNEYHATPPPPVAGYAPPTALDEYEDARFPAAPYDRIVR</sequence>
<dbReference type="EMBL" id="JAUEPO010000003">
    <property type="protein sequence ID" value="KAK3327165.1"/>
    <property type="molecule type" value="Genomic_DNA"/>
</dbReference>
<evidence type="ECO:0000256" key="2">
    <source>
        <dbReference type="SAM" id="Phobius"/>
    </source>
</evidence>
<keyword evidence="2" id="KW-1133">Transmembrane helix</keyword>
<feature type="transmembrane region" description="Helical" evidence="2">
    <location>
        <begin position="81"/>
        <end position="100"/>
    </location>
</feature>
<comment type="caution">
    <text evidence="3">The sequence shown here is derived from an EMBL/GenBank/DDBJ whole genome shotgun (WGS) entry which is preliminary data.</text>
</comment>
<proteinExistence type="predicted"/>
<feature type="region of interest" description="Disordered" evidence="1">
    <location>
        <begin position="185"/>
        <end position="296"/>
    </location>
</feature>
<evidence type="ECO:0000313" key="4">
    <source>
        <dbReference type="Proteomes" id="UP001286456"/>
    </source>
</evidence>
<gene>
    <name evidence="3" type="ORF">B0T19DRAFT_154954</name>
</gene>
<evidence type="ECO:0000313" key="3">
    <source>
        <dbReference type="EMBL" id="KAK3327165.1"/>
    </source>
</evidence>
<dbReference type="Proteomes" id="UP001286456">
    <property type="component" value="Unassembled WGS sequence"/>
</dbReference>
<keyword evidence="4" id="KW-1185">Reference proteome</keyword>
<evidence type="ECO:0000256" key="1">
    <source>
        <dbReference type="SAM" id="MobiDB-lite"/>
    </source>
</evidence>
<dbReference type="AlphaFoldDB" id="A0AAE0ILJ0"/>
<keyword evidence="2" id="KW-0472">Membrane</keyword>
<reference evidence="3" key="1">
    <citation type="journal article" date="2023" name="Mol. Phylogenet. Evol.">
        <title>Genome-scale phylogeny and comparative genomics of the fungal order Sordariales.</title>
        <authorList>
            <person name="Hensen N."/>
            <person name="Bonometti L."/>
            <person name="Westerberg I."/>
            <person name="Brannstrom I.O."/>
            <person name="Guillou S."/>
            <person name="Cros-Aarteil S."/>
            <person name="Calhoun S."/>
            <person name="Haridas S."/>
            <person name="Kuo A."/>
            <person name="Mondo S."/>
            <person name="Pangilinan J."/>
            <person name="Riley R."/>
            <person name="LaButti K."/>
            <person name="Andreopoulos B."/>
            <person name="Lipzen A."/>
            <person name="Chen C."/>
            <person name="Yan M."/>
            <person name="Daum C."/>
            <person name="Ng V."/>
            <person name="Clum A."/>
            <person name="Steindorff A."/>
            <person name="Ohm R.A."/>
            <person name="Martin F."/>
            <person name="Silar P."/>
            <person name="Natvig D.O."/>
            <person name="Lalanne C."/>
            <person name="Gautier V."/>
            <person name="Ament-Velasquez S.L."/>
            <person name="Kruys A."/>
            <person name="Hutchinson M.I."/>
            <person name="Powell A.J."/>
            <person name="Barry K."/>
            <person name="Miller A.N."/>
            <person name="Grigoriev I.V."/>
            <person name="Debuchy R."/>
            <person name="Gladieux P."/>
            <person name="Hiltunen Thoren M."/>
            <person name="Johannesson H."/>
        </authorList>
    </citation>
    <scope>NUCLEOTIDE SEQUENCE</scope>
    <source>
        <strain evidence="3">SMH4131-1</strain>
    </source>
</reference>
<reference evidence="3" key="2">
    <citation type="submission" date="2023-06" db="EMBL/GenBank/DDBJ databases">
        <authorList>
            <consortium name="Lawrence Berkeley National Laboratory"/>
            <person name="Haridas S."/>
            <person name="Hensen N."/>
            <person name="Bonometti L."/>
            <person name="Westerberg I."/>
            <person name="Brannstrom I.O."/>
            <person name="Guillou S."/>
            <person name="Cros-Aarteil S."/>
            <person name="Calhoun S."/>
            <person name="Kuo A."/>
            <person name="Mondo S."/>
            <person name="Pangilinan J."/>
            <person name="Riley R."/>
            <person name="Labutti K."/>
            <person name="Andreopoulos B."/>
            <person name="Lipzen A."/>
            <person name="Chen C."/>
            <person name="Yanf M."/>
            <person name="Daum C."/>
            <person name="Ng V."/>
            <person name="Clum A."/>
            <person name="Steindorff A."/>
            <person name="Ohm R."/>
            <person name="Martin F."/>
            <person name="Silar P."/>
            <person name="Natvig D."/>
            <person name="Lalanne C."/>
            <person name="Gautier V."/>
            <person name="Ament-Velasquez S.L."/>
            <person name="Kruys A."/>
            <person name="Hutchinson M.I."/>
            <person name="Powell A.J."/>
            <person name="Barry K."/>
            <person name="Miller A.N."/>
            <person name="Grigoriev I.V."/>
            <person name="Debuchy R."/>
            <person name="Gladieux P."/>
            <person name="Thoren M.H."/>
            <person name="Johannesson H."/>
        </authorList>
    </citation>
    <scope>NUCLEOTIDE SEQUENCE</scope>
    <source>
        <strain evidence="3">SMH4131-1</strain>
    </source>
</reference>
<keyword evidence="2" id="KW-0812">Transmembrane</keyword>
<feature type="transmembrane region" description="Helical" evidence="2">
    <location>
        <begin position="21"/>
        <end position="38"/>
    </location>
</feature>
<feature type="compositionally biased region" description="Low complexity" evidence="1">
    <location>
        <begin position="205"/>
        <end position="234"/>
    </location>
</feature>
<dbReference type="PANTHER" id="PTHR37451">
    <property type="entry name" value="MARVEL DOMAIN"/>
    <property type="match status" value="1"/>
</dbReference>
<feature type="compositionally biased region" description="Basic and acidic residues" evidence="1">
    <location>
        <begin position="188"/>
        <end position="198"/>
    </location>
</feature>
<name>A0AAE0ILJ0_9PEZI</name>
<accession>A0AAE0ILJ0</accession>
<evidence type="ECO:0008006" key="5">
    <source>
        <dbReference type="Google" id="ProtNLM"/>
    </source>
</evidence>